<dbReference type="InterPro" id="IPR010998">
    <property type="entry name" value="Integrase_recombinase_N"/>
</dbReference>
<evidence type="ECO:0000256" key="5">
    <source>
        <dbReference type="PROSITE-ProRule" id="PRU01248"/>
    </source>
</evidence>
<dbReference type="GO" id="GO:0007059">
    <property type="term" value="P:chromosome segregation"/>
    <property type="evidence" value="ECO:0007669"/>
    <property type="project" value="UniProtKB-KW"/>
</dbReference>
<comment type="caution">
    <text evidence="8">The sequence shown here is derived from an EMBL/GenBank/DDBJ whole genome shotgun (WGS) entry which is preliminary data.</text>
</comment>
<dbReference type="Proteomes" id="UP000054770">
    <property type="component" value="Unassembled WGS sequence"/>
</dbReference>
<organism evidence="8 9">
    <name type="scientific">Caballeronia choica</name>
    <dbReference type="NCBI Taxonomy" id="326476"/>
    <lineage>
        <taxon>Bacteria</taxon>
        <taxon>Pseudomonadati</taxon>
        <taxon>Pseudomonadota</taxon>
        <taxon>Betaproteobacteria</taxon>
        <taxon>Burkholderiales</taxon>
        <taxon>Burkholderiaceae</taxon>
        <taxon>Caballeronia</taxon>
    </lineage>
</organism>
<keyword evidence="9" id="KW-1185">Reference proteome</keyword>
<name>A0A158KQW3_9BURK</name>
<accession>A0A158KQW3</accession>
<dbReference type="PANTHER" id="PTHR30349:SF81">
    <property type="entry name" value="TYROSINE RECOMBINASE XERC"/>
    <property type="match status" value="1"/>
</dbReference>
<dbReference type="InterPro" id="IPR004107">
    <property type="entry name" value="Integrase_SAM-like_N"/>
</dbReference>
<evidence type="ECO:0000256" key="4">
    <source>
        <dbReference type="ARBA" id="ARBA00023172"/>
    </source>
</evidence>
<keyword evidence="1" id="KW-0159">Chromosome partition</keyword>
<keyword evidence="4" id="KW-0233">DNA recombination</keyword>
<dbReference type="SUPFAM" id="SSF56349">
    <property type="entry name" value="DNA breaking-rejoining enzymes"/>
    <property type="match status" value="1"/>
</dbReference>
<evidence type="ECO:0000313" key="8">
    <source>
        <dbReference type="EMBL" id="SAL83546.1"/>
    </source>
</evidence>
<dbReference type="OrthoDB" id="5415821at2"/>
<dbReference type="GO" id="GO:0015074">
    <property type="term" value="P:DNA integration"/>
    <property type="evidence" value="ECO:0007669"/>
    <property type="project" value="UniProtKB-KW"/>
</dbReference>
<reference evidence="8" key="1">
    <citation type="submission" date="2016-01" db="EMBL/GenBank/DDBJ databases">
        <authorList>
            <person name="Peeters C."/>
        </authorList>
    </citation>
    <scope>NUCLEOTIDE SEQUENCE [LARGE SCALE GENOMIC DNA]</scope>
    <source>
        <strain evidence="8">LMG 22940</strain>
    </source>
</reference>
<feature type="domain" description="Core-binding (CB)" evidence="7">
    <location>
        <begin position="5"/>
        <end position="98"/>
    </location>
</feature>
<dbReference type="GO" id="GO:0006310">
    <property type="term" value="P:DNA recombination"/>
    <property type="evidence" value="ECO:0007669"/>
    <property type="project" value="UniProtKB-KW"/>
</dbReference>
<sequence>MNNSSLLGPWIRRFLIEHLVGERNLAVNTQKSYRDMLMLLLPYLAAKVDKRIDRLTVDDLSPQMVRLFLTSMEEQRHCTVSTRNQRLGGIHALARFIGEHAPEYVDWWAQIHLIPVKKTSRPEISYLSKQEMDALLAATDVNTTQGQREHALLLFMFNSGARASEAAQLKIGDVDWHTRSVSIIGKGNKQRRCPLWKSTLDALRSQSEGRAAVAPVFLNRFHQTMTRSGIHALVKRCAIRAAANAPSLAGKNVHPHVIRHTTASLLLQAGVDINTIRGWLGHVSLETTNIYAEINLETKARALATCEVEGGAEGQKQWRDQPDLMTFLRTL</sequence>
<evidence type="ECO:0000256" key="1">
    <source>
        <dbReference type="ARBA" id="ARBA00022829"/>
    </source>
</evidence>
<proteinExistence type="predicted"/>
<dbReference type="PANTHER" id="PTHR30349">
    <property type="entry name" value="PHAGE INTEGRASE-RELATED"/>
    <property type="match status" value="1"/>
</dbReference>
<dbReference type="Gene3D" id="1.10.443.10">
    <property type="entry name" value="Intergrase catalytic core"/>
    <property type="match status" value="1"/>
</dbReference>
<dbReference type="EMBL" id="FCON02000140">
    <property type="protein sequence ID" value="SAL83546.1"/>
    <property type="molecule type" value="Genomic_DNA"/>
</dbReference>
<dbReference type="Pfam" id="PF00589">
    <property type="entry name" value="Phage_integrase"/>
    <property type="match status" value="1"/>
</dbReference>
<dbReference type="Gene3D" id="1.10.150.130">
    <property type="match status" value="1"/>
</dbReference>
<evidence type="ECO:0000259" key="6">
    <source>
        <dbReference type="PROSITE" id="PS51898"/>
    </source>
</evidence>
<protein>
    <submittedName>
        <fullName evidence="8">Integrase domain-containing protein</fullName>
    </submittedName>
</protein>
<dbReference type="PROSITE" id="PS51898">
    <property type="entry name" value="TYR_RECOMBINASE"/>
    <property type="match status" value="1"/>
</dbReference>
<dbReference type="InterPro" id="IPR044068">
    <property type="entry name" value="CB"/>
</dbReference>
<evidence type="ECO:0000259" key="7">
    <source>
        <dbReference type="PROSITE" id="PS51900"/>
    </source>
</evidence>
<feature type="domain" description="Tyr recombinase" evidence="6">
    <location>
        <begin position="122"/>
        <end position="304"/>
    </location>
</feature>
<dbReference type="InterPro" id="IPR002104">
    <property type="entry name" value="Integrase_catalytic"/>
</dbReference>
<evidence type="ECO:0000256" key="2">
    <source>
        <dbReference type="ARBA" id="ARBA00022908"/>
    </source>
</evidence>
<evidence type="ECO:0000256" key="3">
    <source>
        <dbReference type="ARBA" id="ARBA00023125"/>
    </source>
</evidence>
<gene>
    <name evidence="8" type="ORF">AWB68_06950</name>
</gene>
<evidence type="ECO:0000313" key="9">
    <source>
        <dbReference type="Proteomes" id="UP000054770"/>
    </source>
</evidence>
<dbReference type="PROSITE" id="PS51900">
    <property type="entry name" value="CB"/>
    <property type="match status" value="1"/>
</dbReference>
<dbReference type="InterPro" id="IPR013762">
    <property type="entry name" value="Integrase-like_cat_sf"/>
</dbReference>
<dbReference type="InterPro" id="IPR050090">
    <property type="entry name" value="Tyrosine_recombinase_XerCD"/>
</dbReference>
<dbReference type="AlphaFoldDB" id="A0A158KQW3"/>
<dbReference type="InterPro" id="IPR011010">
    <property type="entry name" value="DNA_brk_join_enz"/>
</dbReference>
<dbReference type="GO" id="GO:0003677">
    <property type="term" value="F:DNA binding"/>
    <property type="evidence" value="ECO:0007669"/>
    <property type="project" value="UniProtKB-UniRule"/>
</dbReference>
<dbReference type="Pfam" id="PF02899">
    <property type="entry name" value="Phage_int_SAM_1"/>
    <property type="match status" value="1"/>
</dbReference>
<keyword evidence="2" id="KW-0229">DNA integration</keyword>
<dbReference type="RefSeq" id="WP_087648836.1">
    <property type="nucleotide sequence ID" value="NZ_FCON02000140.1"/>
</dbReference>
<keyword evidence="3 5" id="KW-0238">DNA-binding</keyword>